<dbReference type="AlphaFoldDB" id="B4W1T5"/>
<keyword evidence="2" id="KW-1185">Reference proteome</keyword>
<dbReference type="Proteomes" id="UP000003835">
    <property type="component" value="Unassembled WGS sequence"/>
</dbReference>
<dbReference type="STRING" id="118168.MC7420_6901"/>
<dbReference type="eggNOG" id="COG0847">
    <property type="taxonomic scope" value="Bacteria"/>
</dbReference>
<accession>B4W1T5</accession>
<reference evidence="1 2" key="1">
    <citation type="submission" date="2008-07" db="EMBL/GenBank/DDBJ databases">
        <authorList>
            <person name="Tandeau de Marsac N."/>
            <person name="Ferriera S."/>
            <person name="Johnson J."/>
            <person name="Kravitz S."/>
            <person name="Beeson K."/>
            <person name="Sutton G."/>
            <person name="Rogers Y.-H."/>
            <person name="Friedman R."/>
            <person name="Frazier M."/>
            <person name="Venter J.C."/>
        </authorList>
    </citation>
    <scope>NUCLEOTIDE SEQUENCE [LARGE SCALE GENOMIC DNA]</scope>
    <source>
        <strain evidence="1 2">PCC 7420</strain>
    </source>
</reference>
<organism evidence="1 2">
    <name type="scientific">Coleofasciculus chthonoplastes PCC 7420</name>
    <dbReference type="NCBI Taxonomy" id="118168"/>
    <lineage>
        <taxon>Bacteria</taxon>
        <taxon>Bacillati</taxon>
        <taxon>Cyanobacteriota</taxon>
        <taxon>Cyanophyceae</taxon>
        <taxon>Coleofasciculales</taxon>
        <taxon>Coleofasciculaceae</taxon>
        <taxon>Coleofasciculus</taxon>
    </lineage>
</organism>
<dbReference type="HOGENOM" id="CLU_2952441_0_0_3"/>
<evidence type="ECO:0000313" key="1">
    <source>
        <dbReference type="EMBL" id="EDX71815.1"/>
    </source>
</evidence>
<protein>
    <recommendedName>
        <fullName evidence="3">Exonuclease domain-containing protein</fullName>
    </recommendedName>
</protein>
<gene>
    <name evidence="1" type="ORF">MC7420_6901</name>
</gene>
<name>B4W1T5_9CYAN</name>
<proteinExistence type="predicted"/>
<sequence length="59" mass="6289">MTIEIYVSTDIESDGPIPKPHSMLSIASAAYSADKQLIATFTANLETLPGAKGHPKTMK</sequence>
<dbReference type="EMBL" id="DS989869">
    <property type="protein sequence ID" value="EDX71815.1"/>
    <property type="molecule type" value="Genomic_DNA"/>
</dbReference>
<evidence type="ECO:0008006" key="3">
    <source>
        <dbReference type="Google" id="ProtNLM"/>
    </source>
</evidence>
<evidence type="ECO:0000313" key="2">
    <source>
        <dbReference type="Proteomes" id="UP000003835"/>
    </source>
</evidence>